<sequence>MRFTAFVILALNTVAVSLADQKTNEAKPADEPMFALDIGYVPANGPQFAYIRYCLNNNTCAVPKVKPNWVDLISDSSPGVECTLFEDDKCQMHSVGNLLGDLPRSSIRPGGQEDIIGPTKLHISFDNTQSDELRVTPQMQKKRLIT</sequence>
<dbReference type="EMBL" id="ML220128">
    <property type="protein sequence ID" value="TGZ79859.1"/>
    <property type="molecule type" value="Genomic_DNA"/>
</dbReference>
<evidence type="ECO:0000313" key="2">
    <source>
        <dbReference type="EMBL" id="TGZ79859.1"/>
    </source>
</evidence>
<organism evidence="2 3">
    <name type="scientific">Ascodesmis nigricans</name>
    <dbReference type="NCBI Taxonomy" id="341454"/>
    <lineage>
        <taxon>Eukaryota</taxon>
        <taxon>Fungi</taxon>
        <taxon>Dikarya</taxon>
        <taxon>Ascomycota</taxon>
        <taxon>Pezizomycotina</taxon>
        <taxon>Pezizomycetes</taxon>
        <taxon>Pezizales</taxon>
        <taxon>Ascodesmidaceae</taxon>
        <taxon>Ascodesmis</taxon>
    </lineage>
</organism>
<dbReference type="Proteomes" id="UP000298138">
    <property type="component" value="Unassembled WGS sequence"/>
</dbReference>
<feature type="signal peptide" evidence="1">
    <location>
        <begin position="1"/>
        <end position="19"/>
    </location>
</feature>
<feature type="chain" id="PRO_5020342159" evidence="1">
    <location>
        <begin position="20"/>
        <end position="146"/>
    </location>
</feature>
<reference evidence="2 3" key="1">
    <citation type="submission" date="2019-04" db="EMBL/GenBank/DDBJ databases">
        <title>Comparative genomics and transcriptomics to analyze fruiting body development in filamentous ascomycetes.</title>
        <authorList>
            <consortium name="DOE Joint Genome Institute"/>
            <person name="Lutkenhaus R."/>
            <person name="Traeger S."/>
            <person name="Breuer J."/>
            <person name="Kuo A."/>
            <person name="Lipzen A."/>
            <person name="Pangilinan J."/>
            <person name="Dilworth D."/>
            <person name="Sandor L."/>
            <person name="Poggeler S."/>
            <person name="Barry K."/>
            <person name="Grigoriev I.V."/>
            <person name="Nowrousian M."/>
        </authorList>
    </citation>
    <scope>NUCLEOTIDE SEQUENCE [LARGE SCALE GENOMIC DNA]</scope>
    <source>
        <strain evidence="2 3">CBS 389.68</strain>
    </source>
</reference>
<name>A0A4S2MTK8_9PEZI</name>
<gene>
    <name evidence="2" type="ORF">EX30DRAFT_396686</name>
</gene>
<dbReference type="AlphaFoldDB" id="A0A4S2MTK8"/>
<evidence type="ECO:0000256" key="1">
    <source>
        <dbReference type="SAM" id="SignalP"/>
    </source>
</evidence>
<dbReference type="InParanoid" id="A0A4S2MTK8"/>
<accession>A0A4S2MTK8</accession>
<evidence type="ECO:0000313" key="3">
    <source>
        <dbReference type="Proteomes" id="UP000298138"/>
    </source>
</evidence>
<protein>
    <submittedName>
        <fullName evidence="2">Uncharacterized protein</fullName>
    </submittedName>
</protein>
<proteinExistence type="predicted"/>
<keyword evidence="1" id="KW-0732">Signal</keyword>
<keyword evidence="3" id="KW-1185">Reference proteome</keyword>